<gene>
    <name evidence="1" type="ORF">GDO54_011563</name>
</gene>
<evidence type="ECO:0000313" key="2">
    <source>
        <dbReference type="Proteomes" id="UP001181693"/>
    </source>
</evidence>
<proteinExistence type="predicted"/>
<name>A0AAV3AQ40_PYXAD</name>
<organism evidence="1 2">
    <name type="scientific">Pyxicephalus adspersus</name>
    <name type="common">African bullfrog</name>
    <dbReference type="NCBI Taxonomy" id="30357"/>
    <lineage>
        <taxon>Eukaryota</taxon>
        <taxon>Metazoa</taxon>
        <taxon>Chordata</taxon>
        <taxon>Craniata</taxon>
        <taxon>Vertebrata</taxon>
        <taxon>Euteleostomi</taxon>
        <taxon>Amphibia</taxon>
        <taxon>Batrachia</taxon>
        <taxon>Anura</taxon>
        <taxon>Neobatrachia</taxon>
        <taxon>Ranoidea</taxon>
        <taxon>Pyxicephalidae</taxon>
        <taxon>Pyxicephalinae</taxon>
        <taxon>Pyxicephalus</taxon>
    </lineage>
</organism>
<sequence length="75" mass="7903">MGRRSSDTDQSTCGIIWGPVSAAPSGPGIPMGAAAVSPNCWGLISLRDRLLPPMGQDYHPCLGLHNKDSPHFLSC</sequence>
<evidence type="ECO:0000313" key="1">
    <source>
        <dbReference type="EMBL" id="DBA27408.1"/>
    </source>
</evidence>
<reference evidence="1" key="1">
    <citation type="thesis" date="2020" institute="ProQuest LLC" country="789 East Eisenhower Parkway, Ann Arbor, MI, USA">
        <title>Comparative Genomics and Chromosome Evolution.</title>
        <authorList>
            <person name="Mudd A.B."/>
        </authorList>
    </citation>
    <scope>NUCLEOTIDE SEQUENCE</scope>
    <source>
        <strain evidence="1">1538</strain>
        <tissue evidence="1">Blood</tissue>
    </source>
</reference>
<dbReference type="AlphaFoldDB" id="A0AAV3AQ40"/>
<dbReference type="Proteomes" id="UP001181693">
    <property type="component" value="Unassembled WGS sequence"/>
</dbReference>
<keyword evidence="2" id="KW-1185">Reference proteome</keyword>
<comment type="caution">
    <text evidence="1">The sequence shown here is derived from an EMBL/GenBank/DDBJ whole genome shotgun (WGS) entry which is preliminary data.</text>
</comment>
<protein>
    <submittedName>
        <fullName evidence="1">Uncharacterized protein</fullName>
    </submittedName>
</protein>
<dbReference type="EMBL" id="DYDO01000004">
    <property type="protein sequence ID" value="DBA27408.1"/>
    <property type="molecule type" value="Genomic_DNA"/>
</dbReference>
<accession>A0AAV3AQ40</accession>